<dbReference type="PANTHER" id="PTHR35896:SF3">
    <property type="entry name" value="MAJOR FACILITATOR SUPERFAMILY TRANSPORTER"/>
    <property type="match status" value="1"/>
</dbReference>
<keyword evidence="1" id="KW-0472">Membrane</keyword>
<name>A0A0L0MXT5_TOLOC</name>
<organism evidence="2 3">
    <name type="scientific">Tolypocladium ophioglossoides (strain CBS 100239)</name>
    <name type="common">Snaketongue truffleclub</name>
    <name type="synonym">Elaphocordyceps ophioglossoides</name>
    <dbReference type="NCBI Taxonomy" id="1163406"/>
    <lineage>
        <taxon>Eukaryota</taxon>
        <taxon>Fungi</taxon>
        <taxon>Dikarya</taxon>
        <taxon>Ascomycota</taxon>
        <taxon>Pezizomycotina</taxon>
        <taxon>Sordariomycetes</taxon>
        <taxon>Hypocreomycetidae</taxon>
        <taxon>Hypocreales</taxon>
        <taxon>Ophiocordycipitaceae</taxon>
        <taxon>Tolypocladium</taxon>
    </lineage>
</organism>
<evidence type="ECO:0000256" key="1">
    <source>
        <dbReference type="SAM" id="Phobius"/>
    </source>
</evidence>
<sequence>MELCRGSKPKYEQLPDTPLVGNPRKGKSPKRCWFLWCLLIAWNFILMAWGFYGLKAYFNMGKPSVVTTVSCNCGATLGEAVAMGCKYDPLSVSWLPPRCRDDELTAEFNQAGPGGEWPYWADRNMTQPLTIQQVGALAAKSIEDAQFWTTFGWHVSHCSFYWRKEHRMREKRMEVERRYDRESHIKHFHMMFMSRTALNETNTKAAVRLGGDRVWGVRTEAGKNISISAQNHH</sequence>
<dbReference type="OrthoDB" id="3501153at2759"/>
<dbReference type="PANTHER" id="PTHR35896">
    <property type="entry name" value="IG-LIKE DOMAIN-CONTAINING PROTEIN"/>
    <property type="match status" value="1"/>
</dbReference>
<evidence type="ECO:0000313" key="2">
    <source>
        <dbReference type="EMBL" id="KND86290.1"/>
    </source>
</evidence>
<reference evidence="2 3" key="1">
    <citation type="journal article" date="2015" name="BMC Genomics">
        <title>The genome of the truffle-parasite Tolypocladium ophioglossoides and the evolution of antifungal peptaibiotics.</title>
        <authorList>
            <person name="Quandt C.A."/>
            <person name="Bushley K.E."/>
            <person name="Spatafora J.W."/>
        </authorList>
    </citation>
    <scope>NUCLEOTIDE SEQUENCE [LARGE SCALE GENOMIC DNA]</scope>
    <source>
        <strain evidence="2 3">CBS 100239</strain>
    </source>
</reference>
<dbReference type="InterPro" id="IPR053008">
    <property type="entry name" value="Phomopsin_biosynth_assoc"/>
</dbReference>
<keyword evidence="3" id="KW-1185">Reference proteome</keyword>
<feature type="transmembrane region" description="Helical" evidence="1">
    <location>
        <begin position="33"/>
        <end position="52"/>
    </location>
</feature>
<dbReference type="Proteomes" id="UP000036947">
    <property type="component" value="Unassembled WGS sequence"/>
</dbReference>
<comment type="caution">
    <text evidence="2">The sequence shown here is derived from an EMBL/GenBank/DDBJ whole genome shotgun (WGS) entry which is preliminary data.</text>
</comment>
<dbReference type="STRING" id="1163406.A0A0L0MXT5"/>
<evidence type="ECO:0000313" key="3">
    <source>
        <dbReference type="Proteomes" id="UP000036947"/>
    </source>
</evidence>
<keyword evidence="1" id="KW-1133">Transmembrane helix</keyword>
<gene>
    <name evidence="2" type="ORF">TOPH_09081</name>
</gene>
<dbReference type="EMBL" id="LFRF01000062">
    <property type="protein sequence ID" value="KND86290.1"/>
    <property type="molecule type" value="Genomic_DNA"/>
</dbReference>
<keyword evidence="1" id="KW-0812">Transmembrane</keyword>
<accession>A0A0L0MXT5</accession>
<proteinExistence type="predicted"/>
<protein>
    <submittedName>
        <fullName evidence="2">Uncharacterized protein</fullName>
    </submittedName>
</protein>
<dbReference type="AlphaFoldDB" id="A0A0L0MXT5"/>